<dbReference type="PROSITE" id="PS50025">
    <property type="entry name" value="LAM_G_DOMAIN"/>
    <property type="match status" value="1"/>
</dbReference>
<feature type="domain" description="Laminin G" evidence="2">
    <location>
        <begin position="1"/>
        <end position="118"/>
    </location>
</feature>
<dbReference type="InterPro" id="IPR001791">
    <property type="entry name" value="Laminin_G"/>
</dbReference>
<sequence>MREGRALSAEPRRLVSLASLLDDQHWHYVAVELHSFHLNLTVDKHTLMVKIPTEFHHLDIEELSVGAVPGLDRHKPFHSRRNFHGCLENLLFNGLNLIELAKLRDHKVTLLGNVTFACVETVSVAVTFPGPQSFLQFPWTTLSSSGSMSIGFQFRTWNKAGLLLTFDLPQQIGVAWLFLSEARLRLQIQKGGRVLLELSAGALHCWCSTEDSSKIIHALANFNDMVRS</sequence>
<dbReference type="PANTHER" id="PTHR15036">
    <property type="entry name" value="PIKACHURIN-LIKE PROTEIN"/>
    <property type="match status" value="1"/>
</dbReference>
<comment type="caution">
    <text evidence="1">Lacks conserved residue(s) required for the propagation of feature annotation.</text>
</comment>
<reference evidence="3 4" key="1">
    <citation type="submission" date="2021-06" db="EMBL/GenBank/DDBJ databases">
        <authorList>
            <person name="Palmer J.M."/>
        </authorList>
    </citation>
    <scope>NUCLEOTIDE SEQUENCE [LARGE SCALE GENOMIC DNA]</scope>
    <source>
        <strain evidence="3 4">XR_2019</strain>
        <tissue evidence="3">Muscle</tissue>
    </source>
</reference>
<proteinExistence type="predicted"/>
<dbReference type="EMBL" id="JAHRIM010034922">
    <property type="protein sequence ID" value="MEQ2265952.1"/>
    <property type="molecule type" value="Genomic_DNA"/>
</dbReference>
<dbReference type="CDD" id="cd00110">
    <property type="entry name" value="LamG"/>
    <property type="match status" value="1"/>
</dbReference>
<dbReference type="Gene3D" id="2.60.120.200">
    <property type="match status" value="2"/>
</dbReference>
<dbReference type="PANTHER" id="PTHR15036:SF40">
    <property type="entry name" value="CONTACTIN-ASSOCIATED PROTEIN-LIKE 4"/>
    <property type="match status" value="1"/>
</dbReference>
<name>A0ABV0W8S2_9TELE</name>
<protein>
    <recommendedName>
        <fullName evidence="2">Laminin G domain-containing protein</fullName>
    </recommendedName>
</protein>
<comment type="caution">
    <text evidence="3">The sequence shown here is derived from an EMBL/GenBank/DDBJ whole genome shotgun (WGS) entry which is preliminary data.</text>
</comment>
<evidence type="ECO:0000259" key="2">
    <source>
        <dbReference type="PROSITE" id="PS50025"/>
    </source>
</evidence>
<evidence type="ECO:0000313" key="3">
    <source>
        <dbReference type="EMBL" id="MEQ2265952.1"/>
    </source>
</evidence>
<gene>
    <name evidence="3" type="ORF">XENORESO_015252</name>
</gene>
<dbReference type="SUPFAM" id="SSF49899">
    <property type="entry name" value="Concanavalin A-like lectins/glucanases"/>
    <property type="match status" value="2"/>
</dbReference>
<dbReference type="InterPro" id="IPR050372">
    <property type="entry name" value="Neurexin-related_CASP"/>
</dbReference>
<evidence type="ECO:0000256" key="1">
    <source>
        <dbReference type="PROSITE-ProRule" id="PRU00122"/>
    </source>
</evidence>
<keyword evidence="4" id="KW-1185">Reference proteome</keyword>
<organism evidence="3 4">
    <name type="scientific">Xenotaenia resolanae</name>
    <dbReference type="NCBI Taxonomy" id="208358"/>
    <lineage>
        <taxon>Eukaryota</taxon>
        <taxon>Metazoa</taxon>
        <taxon>Chordata</taxon>
        <taxon>Craniata</taxon>
        <taxon>Vertebrata</taxon>
        <taxon>Euteleostomi</taxon>
        <taxon>Actinopterygii</taxon>
        <taxon>Neopterygii</taxon>
        <taxon>Teleostei</taxon>
        <taxon>Neoteleostei</taxon>
        <taxon>Acanthomorphata</taxon>
        <taxon>Ovalentaria</taxon>
        <taxon>Atherinomorphae</taxon>
        <taxon>Cyprinodontiformes</taxon>
        <taxon>Goodeidae</taxon>
        <taxon>Xenotaenia</taxon>
    </lineage>
</organism>
<dbReference type="Pfam" id="PF02210">
    <property type="entry name" value="Laminin_G_2"/>
    <property type="match status" value="1"/>
</dbReference>
<evidence type="ECO:0000313" key="4">
    <source>
        <dbReference type="Proteomes" id="UP001444071"/>
    </source>
</evidence>
<dbReference type="InterPro" id="IPR013320">
    <property type="entry name" value="ConA-like_dom_sf"/>
</dbReference>
<accession>A0ABV0W8S2</accession>
<dbReference type="Proteomes" id="UP001444071">
    <property type="component" value="Unassembled WGS sequence"/>
</dbReference>